<comment type="caution">
    <text evidence="1">The sequence shown here is derived from an EMBL/GenBank/DDBJ whole genome shotgun (WGS) entry which is preliminary data.</text>
</comment>
<keyword evidence="2" id="KW-1185">Reference proteome</keyword>
<proteinExistence type="predicted"/>
<dbReference type="AlphaFoldDB" id="A0A9Q1LNL8"/>
<dbReference type="OrthoDB" id="1226698at2759"/>
<dbReference type="Gene3D" id="3.30.420.10">
    <property type="entry name" value="Ribonuclease H-like superfamily/Ribonuclease H"/>
    <property type="match status" value="1"/>
</dbReference>
<evidence type="ECO:0000313" key="2">
    <source>
        <dbReference type="Proteomes" id="UP001152561"/>
    </source>
</evidence>
<organism evidence="1 2">
    <name type="scientific">Anisodus acutangulus</name>
    <dbReference type="NCBI Taxonomy" id="402998"/>
    <lineage>
        <taxon>Eukaryota</taxon>
        <taxon>Viridiplantae</taxon>
        <taxon>Streptophyta</taxon>
        <taxon>Embryophyta</taxon>
        <taxon>Tracheophyta</taxon>
        <taxon>Spermatophyta</taxon>
        <taxon>Magnoliopsida</taxon>
        <taxon>eudicotyledons</taxon>
        <taxon>Gunneridae</taxon>
        <taxon>Pentapetalae</taxon>
        <taxon>asterids</taxon>
        <taxon>lamiids</taxon>
        <taxon>Solanales</taxon>
        <taxon>Solanaceae</taxon>
        <taxon>Solanoideae</taxon>
        <taxon>Hyoscyameae</taxon>
        <taxon>Anisodus</taxon>
    </lineage>
</organism>
<evidence type="ECO:0000313" key="1">
    <source>
        <dbReference type="EMBL" id="KAJ8539909.1"/>
    </source>
</evidence>
<sequence>MSNNKVSNRRVLYQASTNIQQLVKLGKPGIKSVPHRWDDTLKFLEQFVPKFKVTQVLWKLPLEGWWKCNSDGATRCNPNRISYAFCVKNAIGDLVFARNKEMKDATNIELEAMTLLEAVKYCLSQHMYSFILETDSLLMKNILDRKWRPPWNIIFVVEGLLDIMTMLKLKFCIL</sequence>
<dbReference type="InterPro" id="IPR036397">
    <property type="entry name" value="RNaseH_sf"/>
</dbReference>
<dbReference type="SUPFAM" id="SSF53098">
    <property type="entry name" value="Ribonuclease H-like"/>
    <property type="match status" value="1"/>
</dbReference>
<dbReference type="InterPro" id="IPR044730">
    <property type="entry name" value="RNase_H-like_dom_plant"/>
</dbReference>
<dbReference type="CDD" id="cd06222">
    <property type="entry name" value="RNase_H_like"/>
    <property type="match status" value="1"/>
</dbReference>
<reference evidence="2" key="1">
    <citation type="journal article" date="2023" name="Proc. Natl. Acad. Sci. U.S.A.">
        <title>Genomic and structural basis for evolution of tropane alkaloid biosynthesis.</title>
        <authorList>
            <person name="Wanga Y.-J."/>
            <person name="Taina T."/>
            <person name="Yua J.-Y."/>
            <person name="Lia J."/>
            <person name="Xua B."/>
            <person name="Chenc J."/>
            <person name="D'Auriad J.C."/>
            <person name="Huanga J.-P."/>
            <person name="Huanga S.-X."/>
        </authorList>
    </citation>
    <scope>NUCLEOTIDE SEQUENCE [LARGE SCALE GENOMIC DNA]</scope>
    <source>
        <strain evidence="2">cv. KIB-2019</strain>
    </source>
</reference>
<dbReference type="GO" id="GO:0003676">
    <property type="term" value="F:nucleic acid binding"/>
    <property type="evidence" value="ECO:0007669"/>
    <property type="project" value="InterPro"/>
</dbReference>
<gene>
    <name evidence="1" type="ORF">K7X08_026298</name>
</gene>
<name>A0A9Q1LNL8_9SOLA</name>
<dbReference type="InterPro" id="IPR012337">
    <property type="entry name" value="RNaseH-like_sf"/>
</dbReference>
<dbReference type="Proteomes" id="UP001152561">
    <property type="component" value="Unassembled WGS sequence"/>
</dbReference>
<dbReference type="InterPro" id="IPR053151">
    <property type="entry name" value="RNase_H-like"/>
</dbReference>
<accession>A0A9Q1LNL8</accession>
<evidence type="ECO:0008006" key="3">
    <source>
        <dbReference type="Google" id="ProtNLM"/>
    </source>
</evidence>
<dbReference type="PANTHER" id="PTHR47723">
    <property type="entry name" value="OS05G0353850 PROTEIN"/>
    <property type="match status" value="1"/>
</dbReference>
<dbReference type="PANTHER" id="PTHR47723:SF24">
    <property type="entry name" value="RNASE H TYPE-1 DOMAIN-CONTAINING PROTEIN"/>
    <property type="match status" value="1"/>
</dbReference>
<dbReference type="EMBL" id="JAJAGQ010000016">
    <property type="protein sequence ID" value="KAJ8539909.1"/>
    <property type="molecule type" value="Genomic_DNA"/>
</dbReference>
<protein>
    <recommendedName>
        <fullName evidence="3">RNase H type-1 domain-containing protein</fullName>
    </recommendedName>
</protein>